<comment type="caution">
    <text evidence="1">The sequence shown here is derived from an EMBL/GenBank/DDBJ whole genome shotgun (WGS) entry which is preliminary data.</text>
</comment>
<gene>
    <name evidence="1" type="ORF">FAA86_02875</name>
</gene>
<dbReference type="AlphaFoldDB" id="A0A4S8Q975"/>
<dbReference type="EMBL" id="STGU01000001">
    <property type="protein sequence ID" value="THV39322.1"/>
    <property type="molecule type" value="Genomic_DNA"/>
</dbReference>
<sequence length="74" mass="7936">MQLTLAASFRPTDSHCLLPTAYCLLPTAYCLLPTAYCRSGLAQHIRCLDGGRGAVFDAELGVDLLEMLVHRAGG</sequence>
<name>A0A4S8Q975_9HYPH</name>
<protein>
    <submittedName>
        <fullName evidence="1">Uncharacterized protein</fullName>
    </submittedName>
</protein>
<reference evidence="1 2" key="1">
    <citation type="submission" date="2019-04" db="EMBL/GenBank/DDBJ databases">
        <title>genome sequence of strain W3.</title>
        <authorList>
            <person name="Gao J."/>
            <person name="Sun J."/>
        </authorList>
    </citation>
    <scope>NUCLEOTIDE SEQUENCE [LARGE SCALE GENOMIC DNA]</scope>
    <source>
        <strain evidence="1 2">W3</strain>
    </source>
</reference>
<accession>A0A4S8Q975</accession>
<evidence type="ECO:0000313" key="1">
    <source>
        <dbReference type="EMBL" id="THV39322.1"/>
    </source>
</evidence>
<evidence type="ECO:0000313" key="2">
    <source>
        <dbReference type="Proteomes" id="UP000307378"/>
    </source>
</evidence>
<proteinExistence type="predicted"/>
<organism evidence="1 2">
    <name type="scientific">Rhizobium rosettiformans W3</name>
    <dbReference type="NCBI Taxonomy" id="538378"/>
    <lineage>
        <taxon>Bacteria</taxon>
        <taxon>Pseudomonadati</taxon>
        <taxon>Pseudomonadota</taxon>
        <taxon>Alphaproteobacteria</taxon>
        <taxon>Hyphomicrobiales</taxon>
        <taxon>Rhizobiaceae</taxon>
        <taxon>Rhizobium/Agrobacterium group</taxon>
        <taxon>Rhizobium</taxon>
    </lineage>
</organism>
<dbReference type="Proteomes" id="UP000307378">
    <property type="component" value="Unassembled WGS sequence"/>
</dbReference>